<dbReference type="OrthoDB" id="2441296at2759"/>
<sequence length="99" mass="11148">MIVPKSCKRKTCDIPHSDNGSVVRGEIIQKSCPVHFMKFVPDNIVNCPFVALVCIGIHNHPPPVPERTPANIKSNLQVLIEKQFMMILLLLPDLYFQAI</sequence>
<dbReference type="EMBL" id="QKYT01001000">
    <property type="protein sequence ID" value="RIA80293.1"/>
    <property type="molecule type" value="Genomic_DNA"/>
</dbReference>
<dbReference type="AlphaFoldDB" id="A0A397S1I9"/>
<protein>
    <submittedName>
        <fullName evidence="1">Uncharacterized protein</fullName>
    </submittedName>
</protein>
<keyword evidence="2" id="KW-1185">Reference proteome</keyword>
<evidence type="ECO:0000313" key="2">
    <source>
        <dbReference type="Proteomes" id="UP000265703"/>
    </source>
</evidence>
<name>A0A397S1I9_9GLOM</name>
<comment type="caution">
    <text evidence="1">The sequence shown here is derived from an EMBL/GenBank/DDBJ whole genome shotgun (WGS) entry which is preliminary data.</text>
</comment>
<evidence type="ECO:0000313" key="1">
    <source>
        <dbReference type="EMBL" id="RIA80293.1"/>
    </source>
</evidence>
<organism evidence="1 2">
    <name type="scientific">Glomus cerebriforme</name>
    <dbReference type="NCBI Taxonomy" id="658196"/>
    <lineage>
        <taxon>Eukaryota</taxon>
        <taxon>Fungi</taxon>
        <taxon>Fungi incertae sedis</taxon>
        <taxon>Mucoromycota</taxon>
        <taxon>Glomeromycotina</taxon>
        <taxon>Glomeromycetes</taxon>
        <taxon>Glomerales</taxon>
        <taxon>Glomeraceae</taxon>
        <taxon>Glomus</taxon>
    </lineage>
</organism>
<reference evidence="1 2" key="1">
    <citation type="submission" date="2018-06" db="EMBL/GenBank/DDBJ databases">
        <title>Comparative genomics reveals the genomic features of Rhizophagus irregularis, R. cerebriforme, R. diaphanum and Gigaspora rosea, and their symbiotic lifestyle signature.</title>
        <authorList>
            <person name="Morin E."/>
            <person name="San Clemente H."/>
            <person name="Chen E.C.H."/>
            <person name="De La Providencia I."/>
            <person name="Hainaut M."/>
            <person name="Kuo A."/>
            <person name="Kohler A."/>
            <person name="Murat C."/>
            <person name="Tang N."/>
            <person name="Roy S."/>
            <person name="Loubradou J."/>
            <person name="Henrissat B."/>
            <person name="Grigoriev I.V."/>
            <person name="Corradi N."/>
            <person name="Roux C."/>
            <person name="Martin F.M."/>
        </authorList>
    </citation>
    <scope>NUCLEOTIDE SEQUENCE [LARGE SCALE GENOMIC DNA]</scope>
    <source>
        <strain evidence="1 2">DAOM 227022</strain>
    </source>
</reference>
<proteinExistence type="predicted"/>
<gene>
    <name evidence="1" type="ORF">C1645_792839</name>
</gene>
<accession>A0A397S1I9</accession>
<dbReference type="Proteomes" id="UP000265703">
    <property type="component" value="Unassembled WGS sequence"/>
</dbReference>